<dbReference type="RefSeq" id="WP_091795499.1">
    <property type="nucleotide sequence ID" value="NZ_CP016353.1"/>
</dbReference>
<keyword evidence="2" id="KW-1185">Reference proteome</keyword>
<dbReference type="InterPro" id="IPR013382">
    <property type="entry name" value="CRISPR-assoc_prot_Cse2"/>
</dbReference>
<protein>
    <submittedName>
        <fullName evidence="1">CRISPR system Cascade subunit CasB</fullName>
    </submittedName>
</protein>
<dbReference type="STRING" id="530584.SAMN05421630_101369"/>
<evidence type="ECO:0000313" key="1">
    <source>
        <dbReference type="EMBL" id="SDC08566.1"/>
    </source>
</evidence>
<dbReference type="NCBIfam" id="TIGR02548">
    <property type="entry name" value="casB_cse2"/>
    <property type="match status" value="1"/>
</dbReference>
<proteinExistence type="predicted"/>
<dbReference type="AlphaFoldDB" id="A0A222VMX5"/>
<evidence type="ECO:0000313" key="2">
    <source>
        <dbReference type="Proteomes" id="UP000199494"/>
    </source>
</evidence>
<sequence>MTQVRPNKPWIGSITRDVVNKRVKGLQREALRDRPEAVAALARLRRGVGKPPGEIGDILTYTLDDQLVREHEVNRDQPTVGEFAAHHSLTLYALHQQAQNKAMHHEGPQYELGRSIRMLIADHTFPDRHPVITRFQAFSTSDSLGELVHHLRGIIQLLRGESVPLDYGLLAEKLVRWQLRGEDQVRMVWSREFYIMRRRDAKPRTDTTDTTPENS</sequence>
<dbReference type="CDD" id="cd09731">
    <property type="entry name" value="Cse2_I-E"/>
    <property type="match status" value="1"/>
</dbReference>
<gene>
    <name evidence="1" type="ORF">SAMN05421630_101369</name>
</gene>
<name>A0A222VMX5_9PSEU</name>
<organism evidence="1 2">
    <name type="scientific">Prauserella marina</name>
    <dbReference type="NCBI Taxonomy" id="530584"/>
    <lineage>
        <taxon>Bacteria</taxon>
        <taxon>Bacillati</taxon>
        <taxon>Actinomycetota</taxon>
        <taxon>Actinomycetes</taxon>
        <taxon>Pseudonocardiales</taxon>
        <taxon>Pseudonocardiaceae</taxon>
        <taxon>Prauserella</taxon>
    </lineage>
</organism>
<dbReference type="Proteomes" id="UP000199494">
    <property type="component" value="Unassembled WGS sequence"/>
</dbReference>
<dbReference type="KEGG" id="pmad:BAY61_10035"/>
<dbReference type="Pfam" id="PF09485">
    <property type="entry name" value="CRISPR_Cse2"/>
    <property type="match status" value="1"/>
</dbReference>
<dbReference type="OrthoDB" id="4808431at2"/>
<dbReference type="Gene3D" id="1.10.520.40">
    <property type="entry name" value="CRISPR-associated protein Cse2"/>
    <property type="match status" value="1"/>
</dbReference>
<dbReference type="EMBL" id="FMZE01000001">
    <property type="protein sequence ID" value="SDC08566.1"/>
    <property type="molecule type" value="Genomic_DNA"/>
</dbReference>
<accession>A0A222VMX5</accession>
<reference evidence="1 2" key="1">
    <citation type="submission" date="2016-10" db="EMBL/GenBank/DDBJ databases">
        <authorList>
            <person name="de Groot N.N."/>
        </authorList>
    </citation>
    <scope>NUCLEOTIDE SEQUENCE [LARGE SCALE GENOMIC DNA]</scope>
    <source>
        <strain evidence="1 2">CGMCC 4.5506</strain>
    </source>
</reference>
<dbReference type="InterPro" id="IPR038287">
    <property type="entry name" value="Cse2_sf"/>
</dbReference>